<gene>
    <name evidence="3" type="ORF">KCX82_00400</name>
</gene>
<protein>
    <submittedName>
        <fullName evidence="3">Acyltransferase family protein</fullName>
    </submittedName>
</protein>
<reference evidence="3" key="2">
    <citation type="submission" date="2021-04" db="EMBL/GenBank/DDBJ databases">
        <authorList>
            <person name="Liu J."/>
        </authorList>
    </citation>
    <scope>NUCLEOTIDE SEQUENCE</scope>
    <source>
        <strain evidence="3">BAD-6</strain>
    </source>
</reference>
<feature type="transmembrane region" description="Helical" evidence="1">
    <location>
        <begin position="164"/>
        <end position="181"/>
    </location>
</feature>
<proteinExistence type="predicted"/>
<feature type="transmembrane region" description="Helical" evidence="1">
    <location>
        <begin position="299"/>
        <end position="316"/>
    </location>
</feature>
<keyword evidence="1" id="KW-0472">Membrane</keyword>
<dbReference type="AlphaFoldDB" id="A0A8J7VZC6"/>
<dbReference type="Proteomes" id="UP000675664">
    <property type="component" value="Unassembled WGS sequence"/>
</dbReference>
<feature type="transmembrane region" description="Helical" evidence="1">
    <location>
        <begin position="238"/>
        <end position="258"/>
    </location>
</feature>
<keyword evidence="3" id="KW-0808">Transferase</keyword>
<evidence type="ECO:0000256" key="1">
    <source>
        <dbReference type="SAM" id="Phobius"/>
    </source>
</evidence>
<dbReference type="GO" id="GO:0016747">
    <property type="term" value="F:acyltransferase activity, transferring groups other than amino-acyl groups"/>
    <property type="evidence" value="ECO:0007669"/>
    <property type="project" value="InterPro"/>
</dbReference>
<dbReference type="InterPro" id="IPR052734">
    <property type="entry name" value="Nod_factor_acetyltransferase"/>
</dbReference>
<dbReference type="Pfam" id="PF01757">
    <property type="entry name" value="Acyl_transf_3"/>
    <property type="match status" value="1"/>
</dbReference>
<feature type="domain" description="Acyltransferase 3" evidence="2">
    <location>
        <begin position="20"/>
        <end position="316"/>
    </location>
</feature>
<comment type="caution">
    <text evidence="3">The sequence shown here is derived from an EMBL/GenBank/DDBJ whole genome shotgun (WGS) entry which is preliminary data.</text>
</comment>
<evidence type="ECO:0000259" key="2">
    <source>
        <dbReference type="Pfam" id="PF01757"/>
    </source>
</evidence>
<keyword evidence="1" id="KW-1133">Transmembrane helix</keyword>
<dbReference type="PANTHER" id="PTHR37312">
    <property type="entry name" value="MEMBRANE-BOUND ACYLTRANSFERASE YKRP-RELATED"/>
    <property type="match status" value="1"/>
</dbReference>
<reference evidence="3" key="1">
    <citation type="submission" date="2021-04" db="EMBL/GenBank/DDBJ databases">
        <title>Sinoanaerobacter chloroacetimidivorans sp. nov., an obligate anaerobic bacterium isolated from anaerobic sludge.</title>
        <authorList>
            <person name="Bao Y."/>
        </authorList>
    </citation>
    <scope>NUCLEOTIDE SEQUENCE</scope>
    <source>
        <strain evidence="3">BAD-6</strain>
    </source>
</reference>
<keyword evidence="4" id="KW-1185">Reference proteome</keyword>
<keyword evidence="3" id="KW-0012">Acyltransferase</keyword>
<name>A0A8J7VZC6_9FIRM</name>
<evidence type="ECO:0000313" key="4">
    <source>
        <dbReference type="Proteomes" id="UP000675664"/>
    </source>
</evidence>
<feature type="transmembrane region" description="Helical" evidence="1">
    <location>
        <begin position="265"/>
        <end position="287"/>
    </location>
</feature>
<evidence type="ECO:0000313" key="3">
    <source>
        <dbReference type="EMBL" id="MBR0596326.1"/>
    </source>
</evidence>
<dbReference type="EMBL" id="JAGSND010000001">
    <property type="protein sequence ID" value="MBR0596326.1"/>
    <property type="molecule type" value="Genomic_DNA"/>
</dbReference>
<feature type="transmembrane region" description="Helical" evidence="1">
    <location>
        <begin position="83"/>
        <end position="105"/>
    </location>
</feature>
<feature type="transmembrane region" description="Helical" evidence="1">
    <location>
        <begin position="21"/>
        <end position="39"/>
    </location>
</feature>
<sequence>MNSDIKQYSNTIQKDRNYLFDNIKAILVFSVVLAHYLRASASFEVSTFGGAIYILSFSYIMQGFLFISGYFSKNPEKCRKTAFQTFLFPYLVLMPFMYFIRYIVFGDASLDMTVPTMALWYLLTLFFYRFCLIYLTRIPYVLCLSFLLSIAAGCISLFSVTLSIGRTLGFLPFFLLGYFCNKETIEKIRKVPKWFSVLILISLVIFSIIMAQKNLIPLESWYFKSSYGSTGLTNFQGVLIRILLSVIAVGWIFIFINLIPHKKTILTGIGQNTMTVYILHIIIRYVIKDSGFYFGQDSFSYLILILLSVVSVWVFSRPMVSEAYHTIMDGFYEWIIKTFLQNAYEKIKEH</sequence>
<dbReference type="RefSeq" id="WP_227016462.1">
    <property type="nucleotide sequence ID" value="NZ_JAGSND010000001.1"/>
</dbReference>
<feature type="transmembrane region" description="Helical" evidence="1">
    <location>
        <begin position="51"/>
        <end position="71"/>
    </location>
</feature>
<feature type="transmembrane region" description="Helical" evidence="1">
    <location>
        <begin position="117"/>
        <end position="135"/>
    </location>
</feature>
<feature type="transmembrane region" description="Helical" evidence="1">
    <location>
        <begin position="140"/>
        <end position="158"/>
    </location>
</feature>
<dbReference type="InterPro" id="IPR002656">
    <property type="entry name" value="Acyl_transf_3_dom"/>
</dbReference>
<dbReference type="PANTHER" id="PTHR37312:SF1">
    <property type="entry name" value="MEMBRANE-BOUND ACYLTRANSFERASE YKRP-RELATED"/>
    <property type="match status" value="1"/>
</dbReference>
<organism evidence="3 4">
    <name type="scientific">Sinanaerobacter chloroacetimidivorans</name>
    <dbReference type="NCBI Taxonomy" id="2818044"/>
    <lineage>
        <taxon>Bacteria</taxon>
        <taxon>Bacillati</taxon>
        <taxon>Bacillota</taxon>
        <taxon>Clostridia</taxon>
        <taxon>Peptostreptococcales</taxon>
        <taxon>Anaerovoracaceae</taxon>
        <taxon>Sinanaerobacter</taxon>
    </lineage>
</organism>
<accession>A0A8J7VZC6</accession>
<keyword evidence="1" id="KW-0812">Transmembrane</keyword>
<feature type="transmembrane region" description="Helical" evidence="1">
    <location>
        <begin position="193"/>
        <end position="211"/>
    </location>
</feature>